<dbReference type="PRINTS" id="PR00368">
    <property type="entry name" value="FADPNR"/>
</dbReference>
<comment type="caution">
    <text evidence="4">The sequence shown here is derived from an EMBL/GenBank/DDBJ whole genome shotgun (WGS) entry which is preliminary data.</text>
</comment>
<accession>A0ABS1WV13</accession>
<evidence type="ECO:0000313" key="4">
    <source>
        <dbReference type="EMBL" id="MBM0104798.1"/>
    </source>
</evidence>
<dbReference type="RefSeq" id="WP_203166858.1">
    <property type="nucleotide sequence ID" value="NZ_JAEVLS010000002.1"/>
</dbReference>
<evidence type="ECO:0000313" key="5">
    <source>
        <dbReference type="Proteomes" id="UP000661077"/>
    </source>
</evidence>
<dbReference type="Proteomes" id="UP000661077">
    <property type="component" value="Unassembled WGS sequence"/>
</dbReference>
<dbReference type="SUPFAM" id="SSF51905">
    <property type="entry name" value="FAD/NAD(P)-binding domain"/>
    <property type="match status" value="1"/>
</dbReference>
<evidence type="ECO:0000259" key="3">
    <source>
        <dbReference type="Pfam" id="PF07992"/>
    </source>
</evidence>
<dbReference type="InterPro" id="IPR036188">
    <property type="entry name" value="FAD/NAD-bd_sf"/>
</dbReference>
<organism evidence="4 5">
    <name type="scientific">Steroidobacter gossypii</name>
    <dbReference type="NCBI Taxonomy" id="2805490"/>
    <lineage>
        <taxon>Bacteria</taxon>
        <taxon>Pseudomonadati</taxon>
        <taxon>Pseudomonadota</taxon>
        <taxon>Gammaproteobacteria</taxon>
        <taxon>Steroidobacterales</taxon>
        <taxon>Steroidobacteraceae</taxon>
        <taxon>Steroidobacter</taxon>
    </lineage>
</organism>
<evidence type="ECO:0000256" key="1">
    <source>
        <dbReference type="ARBA" id="ARBA00022630"/>
    </source>
</evidence>
<dbReference type="PRINTS" id="PR00469">
    <property type="entry name" value="PNDRDTASEII"/>
</dbReference>
<evidence type="ECO:0000256" key="2">
    <source>
        <dbReference type="ARBA" id="ARBA00023002"/>
    </source>
</evidence>
<sequence length="311" mass="33697">MATDRFDVTIVGAGPAGLSAALVLGRAHRKVLVCDSGTPRNWASKAIHSYLSRDGIDPTEFREQARSELARYSGVVIKDVEVTELKRAVDHGFEATLGDASRVLSRKVLLATGVLDHLPPLPDIEAFFGTSVFQCPYCDGWEMRDRPVAAYGKRQRGFEMARALTAWFDDIVLCTDGAPGLSEKELEQLRQNGIELRAERIERLEGDNGQLQAILFRNGERLPRTALFFDMPASEQSTLAQALGCAVTSQGRIKCGQYESTSVPGVFAAGNIIGDVQLAIVAAAEGARAAFGINRALTREDFDAPNRGGAE</sequence>
<proteinExistence type="predicted"/>
<dbReference type="InterPro" id="IPR050097">
    <property type="entry name" value="Ferredoxin-NADP_redctase_2"/>
</dbReference>
<dbReference type="Gene3D" id="3.50.50.60">
    <property type="entry name" value="FAD/NAD(P)-binding domain"/>
    <property type="match status" value="2"/>
</dbReference>
<dbReference type="EMBL" id="JAEVLS010000002">
    <property type="protein sequence ID" value="MBM0104798.1"/>
    <property type="molecule type" value="Genomic_DNA"/>
</dbReference>
<feature type="domain" description="FAD/NAD(P)-binding" evidence="3">
    <location>
        <begin position="6"/>
        <end position="286"/>
    </location>
</feature>
<name>A0ABS1WV13_9GAMM</name>
<dbReference type="PANTHER" id="PTHR48105">
    <property type="entry name" value="THIOREDOXIN REDUCTASE 1-RELATED-RELATED"/>
    <property type="match status" value="1"/>
</dbReference>
<keyword evidence="2" id="KW-0560">Oxidoreductase</keyword>
<protein>
    <submittedName>
        <fullName evidence="4">NAD(P)/FAD-dependent oxidoreductase</fullName>
    </submittedName>
</protein>
<gene>
    <name evidence="4" type="ORF">JM946_08565</name>
</gene>
<keyword evidence="5" id="KW-1185">Reference proteome</keyword>
<dbReference type="InterPro" id="IPR023753">
    <property type="entry name" value="FAD/NAD-binding_dom"/>
</dbReference>
<keyword evidence="1" id="KW-0285">Flavoprotein</keyword>
<reference evidence="4 5" key="1">
    <citation type="journal article" date="2021" name="Int. J. Syst. Evol. Microbiol.">
        <title>Steroidobacter gossypii sp. nov., isolated from soil of cotton cropping field.</title>
        <authorList>
            <person name="Huang R."/>
            <person name="Yang S."/>
            <person name="Zhen C."/>
            <person name="Liu W."/>
        </authorList>
    </citation>
    <scope>NUCLEOTIDE SEQUENCE [LARGE SCALE GENOMIC DNA]</scope>
    <source>
        <strain evidence="4 5">S1-65</strain>
    </source>
</reference>
<dbReference type="Pfam" id="PF07992">
    <property type="entry name" value="Pyr_redox_2"/>
    <property type="match status" value="1"/>
</dbReference>